<evidence type="ECO:0000256" key="9">
    <source>
        <dbReference type="SAM" id="Phobius"/>
    </source>
</evidence>
<feature type="domain" description="Histidine kinase/HSP90-like ATPase" evidence="10">
    <location>
        <begin position="298"/>
        <end position="382"/>
    </location>
</feature>
<sequence length="386" mass="40077">MKSDGRFRLLDTALAVGAVTVVGFGGLLDLRWDAFYGAVGGIKLGCLAVAFAVALVSWRLGARALSAAACAAGAVSLAGTVALRVVSGADFSASDAFGFTEPAVLLVLLALVSWRGAPAGAVAAAPTLVAAIALRPVAIGVRDTGVIMALFLALAAVTVLGAGLTARLVSVDRRRREANVRLEQRAEFARDLHDFVAHHVTGIVVQAQGARAVAAKRPELVLPALEEIERAGAEALTSMRRMVGMLRESDEGLARTVSPGIDSVRSLVGELSLPDGAKAELVERGTLEDLPVEIAGTVHRVVMEALTNVRKHAHDCAEVEVLVARAPDGVTVRVHDDGRRRHGTGGGFGLKGLEERVSMVGGVLRAGPEPDGGWTVEAVLPAGEFR</sequence>
<evidence type="ECO:0000256" key="5">
    <source>
        <dbReference type="ARBA" id="ARBA00022741"/>
    </source>
</evidence>
<dbReference type="PANTHER" id="PTHR24421">
    <property type="entry name" value="NITRATE/NITRITE SENSOR PROTEIN NARX-RELATED"/>
    <property type="match status" value="1"/>
</dbReference>
<dbReference type="Gene3D" id="1.20.5.1930">
    <property type="match status" value="1"/>
</dbReference>
<feature type="transmembrane region" description="Helical" evidence="9">
    <location>
        <begin position="121"/>
        <end position="139"/>
    </location>
</feature>
<evidence type="ECO:0000256" key="4">
    <source>
        <dbReference type="ARBA" id="ARBA00022679"/>
    </source>
</evidence>
<gene>
    <name evidence="12" type="ORF">GCM10010439_18740</name>
</gene>
<keyword evidence="8" id="KW-0902">Two-component regulatory system</keyword>
<feature type="transmembrane region" description="Helical" evidence="9">
    <location>
        <begin position="96"/>
        <end position="114"/>
    </location>
</feature>
<keyword evidence="9" id="KW-0812">Transmembrane</keyword>
<evidence type="ECO:0000256" key="3">
    <source>
        <dbReference type="ARBA" id="ARBA00022553"/>
    </source>
</evidence>
<dbReference type="Pfam" id="PF02518">
    <property type="entry name" value="HATPase_c"/>
    <property type="match status" value="1"/>
</dbReference>
<dbReference type="InterPro" id="IPR050482">
    <property type="entry name" value="Sensor_HK_TwoCompSys"/>
</dbReference>
<feature type="transmembrane region" description="Helical" evidence="9">
    <location>
        <begin position="34"/>
        <end position="58"/>
    </location>
</feature>
<proteinExistence type="predicted"/>
<dbReference type="Pfam" id="PF07730">
    <property type="entry name" value="HisKA_3"/>
    <property type="match status" value="1"/>
</dbReference>
<keyword evidence="13" id="KW-1185">Reference proteome</keyword>
<evidence type="ECO:0000256" key="2">
    <source>
        <dbReference type="ARBA" id="ARBA00012438"/>
    </source>
</evidence>
<dbReference type="CDD" id="cd16917">
    <property type="entry name" value="HATPase_UhpB-NarQ-NarX-like"/>
    <property type="match status" value="1"/>
</dbReference>
<dbReference type="InterPro" id="IPR036890">
    <property type="entry name" value="HATPase_C_sf"/>
</dbReference>
<accession>A0ABP6GKY2</accession>
<keyword evidence="5" id="KW-0547">Nucleotide-binding</keyword>
<dbReference type="Gene3D" id="3.30.565.10">
    <property type="entry name" value="Histidine kinase-like ATPase, C-terminal domain"/>
    <property type="match status" value="1"/>
</dbReference>
<evidence type="ECO:0000259" key="11">
    <source>
        <dbReference type="Pfam" id="PF07730"/>
    </source>
</evidence>
<comment type="caution">
    <text evidence="12">The sequence shown here is derived from an EMBL/GenBank/DDBJ whole genome shotgun (WGS) entry which is preliminary data.</text>
</comment>
<evidence type="ECO:0000259" key="10">
    <source>
        <dbReference type="Pfam" id="PF02518"/>
    </source>
</evidence>
<keyword evidence="7" id="KW-0067">ATP-binding</keyword>
<dbReference type="Proteomes" id="UP001501842">
    <property type="component" value="Unassembled WGS sequence"/>
</dbReference>
<reference evidence="13" key="1">
    <citation type="journal article" date="2019" name="Int. J. Syst. Evol. Microbiol.">
        <title>The Global Catalogue of Microorganisms (GCM) 10K type strain sequencing project: providing services to taxonomists for standard genome sequencing and annotation.</title>
        <authorList>
            <consortium name="The Broad Institute Genomics Platform"/>
            <consortium name="The Broad Institute Genome Sequencing Center for Infectious Disease"/>
            <person name="Wu L."/>
            <person name="Ma J."/>
        </authorList>
    </citation>
    <scope>NUCLEOTIDE SEQUENCE [LARGE SCALE GENOMIC DNA]</scope>
    <source>
        <strain evidence="13">JCM 8201</strain>
    </source>
</reference>
<feature type="transmembrane region" description="Helical" evidence="9">
    <location>
        <begin position="7"/>
        <end position="28"/>
    </location>
</feature>
<keyword evidence="9" id="KW-0472">Membrane</keyword>
<comment type="catalytic activity">
    <reaction evidence="1">
        <text>ATP + protein L-histidine = ADP + protein N-phospho-L-histidine.</text>
        <dbReference type="EC" id="2.7.13.3"/>
    </reaction>
</comment>
<dbReference type="InterPro" id="IPR003594">
    <property type="entry name" value="HATPase_dom"/>
</dbReference>
<evidence type="ECO:0000256" key="6">
    <source>
        <dbReference type="ARBA" id="ARBA00022777"/>
    </source>
</evidence>
<dbReference type="GO" id="GO:0016301">
    <property type="term" value="F:kinase activity"/>
    <property type="evidence" value="ECO:0007669"/>
    <property type="project" value="UniProtKB-KW"/>
</dbReference>
<feature type="transmembrane region" description="Helical" evidence="9">
    <location>
        <begin position="145"/>
        <end position="166"/>
    </location>
</feature>
<evidence type="ECO:0000256" key="1">
    <source>
        <dbReference type="ARBA" id="ARBA00000085"/>
    </source>
</evidence>
<feature type="domain" description="Signal transduction histidine kinase subgroup 3 dimerisation and phosphoacceptor" evidence="11">
    <location>
        <begin position="185"/>
        <end position="250"/>
    </location>
</feature>
<keyword evidence="6 12" id="KW-0418">Kinase</keyword>
<dbReference type="RefSeq" id="WP_344449852.1">
    <property type="nucleotide sequence ID" value="NZ_BAAATZ010000006.1"/>
</dbReference>
<name>A0ABP6GKY2_9ACTN</name>
<evidence type="ECO:0000256" key="8">
    <source>
        <dbReference type="ARBA" id="ARBA00023012"/>
    </source>
</evidence>
<protein>
    <recommendedName>
        <fullName evidence="2">histidine kinase</fullName>
        <ecNumber evidence="2">2.7.13.3</ecNumber>
    </recommendedName>
</protein>
<organism evidence="12 13">
    <name type="scientific">Actinocorallia aurantiaca</name>
    <dbReference type="NCBI Taxonomy" id="46204"/>
    <lineage>
        <taxon>Bacteria</taxon>
        <taxon>Bacillati</taxon>
        <taxon>Actinomycetota</taxon>
        <taxon>Actinomycetes</taxon>
        <taxon>Streptosporangiales</taxon>
        <taxon>Thermomonosporaceae</taxon>
        <taxon>Actinocorallia</taxon>
    </lineage>
</organism>
<evidence type="ECO:0000313" key="13">
    <source>
        <dbReference type="Proteomes" id="UP001501842"/>
    </source>
</evidence>
<dbReference type="EMBL" id="BAAATZ010000006">
    <property type="protein sequence ID" value="GAA2723443.1"/>
    <property type="molecule type" value="Genomic_DNA"/>
</dbReference>
<feature type="transmembrane region" description="Helical" evidence="9">
    <location>
        <begin position="65"/>
        <end position="84"/>
    </location>
</feature>
<keyword evidence="9" id="KW-1133">Transmembrane helix</keyword>
<evidence type="ECO:0000256" key="7">
    <source>
        <dbReference type="ARBA" id="ARBA00022840"/>
    </source>
</evidence>
<dbReference type="SUPFAM" id="SSF55874">
    <property type="entry name" value="ATPase domain of HSP90 chaperone/DNA topoisomerase II/histidine kinase"/>
    <property type="match status" value="1"/>
</dbReference>
<keyword evidence="4" id="KW-0808">Transferase</keyword>
<keyword evidence="3" id="KW-0597">Phosphoprotein</keyword>
<evidence type="ECO:0000313" key="12">
    <source>
        <dbReference type="EMBL" id="GAA2723443.1"/>
    </source>
</evidence>
<dbReference type="EC" id="2.7.13.3" evidence="2"/>
<dbReference type="PANTHER" id="PTHR24421:SF10">
    <property type="entry name" value="NITRATE_NITRITE SENSOR PROTEIN NARQ"/>
    <property type="match status" value="1"/>
</dbReference>
<dbReference type="InterPro" id="IPR011712">
    <property type="entry name" value="Sig_transdc_His_kin_sub3_dim/P"/>
</dbReference>